<dbReference type="AlphaFoldDB" id="A0A9W6GZV5"/>
<dbReference type="SUPFAM" id="SSF51735">
    <property type="entry name" value="NAD(P)-binding Rossmann-fold domains"/>
    <property type="match status" value="1"/>
</dbReference>
<dbReference type="Gene3D" id="3.40.50.720">
    <property type="entry name" value="NAD(P)-binding Rossmann-like Domain"/>
    <property type="match status" value="1"/>
</dbReference>
<reference evidence="1" key="1">
    <citation type="journal article" date="2023" name="Int. J. Syst. Evol. Microbiol.">
        <title>Methylocystis iwaonis sp. nov., a type II methane-oxidizing bacterium from surface soil of a rice paddy field in Japan, and emended description of the genus Methylocystis (ex Whittenbury et al. 1970) Bowman et al. 1993.</title>
        <authorList>
            <person name="Kaise H."/>
            <person name="Sawadogo J.B."/>
            <person name="Alam M.S."/>
            <person name="Ueno C."/>
            <person name="Dianou D."/>
            <person name="Shinjo R."/>
            <person name="Asakawa S."/>
        </authorList>
    </citation>
    <scope>NUCLEOTIDE SEQUENCE</scope>
    <source>
        <strain evidence="1">LMG27198</strain>
    </source>
</reference>
<dbReference type="InterPro" id="IPR002347">
    <property type="entry name" value="SDR_fam"/>
</dbReference>
<accession>A0A9W6GZV5</accession>
<protein>
    <submittedName>
        <fullName evidence="1">Glucose 1-dehydrogenase</fullName>
    </submittedName>
</protein>
<gene>
    <name evidence="1" type="ORF">LMG27198_50360</name>
</gene>
<proteinExistence type="predicted"/>
<sequence length="248" mass="26273">MRNEKASPKGDAVVIGVGAETGLGAALARRFAREGLRVTIAGRTPERLRVVAEQITAAGGAVSVKVADAANEAGVAALFDEADSDGAVELVAYNVGSNVAASALETTPELFERLWRQNTFGGFIVGREAARRMAPRGKGTILFTGATASMRARPPFLAFGAAKAGLRAVAQGLAREFSPQGVHVAHVVIDGVIEGDYAATNFAEYVRSKGADGLLAVDDIADVYWTLHRQPRSVWTHELDLRPFKEPF</sequence>
<keyword evidence="2" id="KW-1185">Reference proteome</keyword>
<organism evidence="1 2">
    <name type="scientific">Methylocystis echinoides</name>
    <dbReference type="NCBI Taxonomy" id="29468"/>
    <lineage>
        <taxon>Bacteria</taxon>
        <taxon>Pseudomonadati</taxon>
        <taxon>Pseudomonadota</taxon>
        <taxon>Alphaproteobacteria</taxon>
        <taxon>Hyphomicrobiales</taxon>
        <taxon>Methylocystaceae</taxon>
        <taxon>Methylocystis</taxon>
    </lineage>
</organism>
<name>A0A9W6GZV5_9HYPH</name>
<dbReference type="EMBL" id="BSEC01000007">
    <property type="protein sequence ID" value="GLI96044.1"/>
    <property type="molecule type" value="Genomic_DNA"/>
</dbReference>
<dbReference type="PANTHER" id="PTHR43431">
    <property type="entry name" value="OXIDOREDUCTASE, SHORT CHAIN DEHYDROGENASE/REDUCTASE FAMILY (AFU_ORTHOLOGUE AFUA_5G14000)"/>
    <property type="match status" value="1"/>
</dbReference>
<dbReference type="Proteomes" id="UP001144323">
    <property type="component" value="Unassembled WGS sequence"/>
</dbReference>
<dbReference type="PRINTS" id="PR00081">
    <property type="entry name" value="GDHRDH"/>
</dbReference>
<dbReference type="PANTHER" id="PTHR43431:SF7">
    <property type="entry name" value="OXIDOREDUCTASE, SHORT CHAIN DEHYDROGENASE_REDUCTASE FAMILY (AFU_ORTHOLOGUE AFUA_5G14000)"/>
    <property type="match status" value="1"/>
</dbReference>
<dbReference type="InterPro" id="IPR036291">
    <property type="entry name" value="NAD(P)-bd_dom_sf"/>
</dbReference>
<dbReference type="Pfam" id="PF00106">
    <property type="entry name" value="adh_short"/>
    <property type="match status" value="1"/>
</dbReference>
<evidence type="ECO:0000313" key="2">
    <source>
        <dbReference type="Proteomes" id="UP001144323"/>
    </source>
</evidence>
<comment type="caution">
    <text evidence="1">The sequence shown here is derived from an EMBL/GenBank/DDBJ whole genome shotgun (WGS) entry which is preliminary data.</text>
</comment>
<evidence type="ECO:0000313" key="1">
    <source>
        <dbReference type="EMBL" id="GLI96044.1"/>
    </source>
</evidence>
<dbReference type="RefSeq" id="WP_281807174.1">
    <property type="nucleotide sequence ID" value="NZ_BSEC01000007.1"/>
</dbReference>